<dbReference type="AlphaFoldDB" id="A0A0D8JBE9"/>
<organism evidence="2 3">
    <name type="scientific">Draconibacterium sediminis</name>
    <dbReference type="NCBI Taxonomy" id="1544798"/>
    <lineage>
        <taxon>Bacteria</taxon>
        <taxon>Pseudomonadati</taxon>
        <taxon>Bacteroidota</taxon>
        <taxon>Bacteroidia</taxon>
        <taxon>Marinilabiliales</taxon>
        <taxon>Prolixibacteraceae</taxon>
        <taxon>Draconibacterium</taxon>
    </lineage>
</organism>
<evidence type="ECO:0000313" key="2">
    <source>
        <dbReference type="EMBL" id="KJF44300.1"/>
    </source>
</evidence>
<keyword evidence="1" id="KW-0732">Signal</keyword>
<name>A0A0D8JBE9_9BACT</name>
<feature type="chain" id="PRO_5002331410" evidence="1">
    <location>
        <begin position="20"/>
        <end position="357"/>
    </location>
</feature>
<proteinExistence type="predicted"/>
<protein>
    <submittedName>
        <fullName evidence="2">Uncharacterized protein</fullName>
    </submittedName>
</protein>
<comment type="caution">
    <text evidence="2">The sequence shown here is derived from an EMBL/GenBank/DDBJ whole genome shotgun (WGS) entry which is preliminary data.</text>
</comment>
<evidence type="ECO:0000256" key="1">
    <source>
        <dbReference type="SAM" id="SignalP"/>
    </source>
</evidence>
<keyword evidence="3" id="KW-1185">Reference proteome</keyword>
<dbReference type="RefSeq" id="WP_045025855.1">
    <property type="nucleotide sequence ID" value="NZ_JRHC01000001.1"/>
</dbReference>
<accession>A0A0D8JBE9</accession>
<gene>
    <name evidence="2" type="ORF">LH29_01960</name>
</gene>
<dbReference type="Proteomes" id="UP000032544">
    <property type="component" value="Unassembled WGS sequence"/>
</dbReference>
<feature type="signal peptide" evidence="1">
    <location>
        <begin position="1"/>
        <end position="19"/>
    </location>
</feature>
<evidence type="ECO:0000313" key="3">
    <source>
        <dbReference type="Proteomes" id="UP000032544"/>
    </source>
</evidence>
<dbReference type="EMBL" id="JRHC01000001">
    <property type="protein sequence ID" value="KJF44300.1"/>
    <property type="molecule type" value="Genomic_DNA"/>
</dbReference>
<dbReference type="OrthoDB" id="662693at2"/>
<dbReference type="STRING" id="1544798.LH29_01960"/>
<reference evidence="2 3" key="1">
    <citation type="submission" date="2014-09" db="EMBL/GenBank/DDBJ databases">
        <title>Draft Genome Sequence of Draconibacterium sp. JN14CK-3.</title>
        <authorList>
            <person name="Dong C."/>
            <person name="Lai Q."/>
            <person name="Shao Z."/>
        </authorList>
    </citation>
    <scope>NUCLEOTIDE SEQUENCE [LARGE SCALE GENOMIC DNA]</scope>
    <source>
        <strain evidence="2 3">JN14CK-3</strain>
    </source>
</reference>
<sequence>MKRLIFSLVLLLLLNCTYAQQTADSALFYPVADTLTDIRFFDNEEALTITLKYDISSFIRTKAKGAYFPAELIIHPTDSTSIVKNIRLKARGNFRRGHCFFPPIYLNFKTDPIEQTELAGIKKIKMVTHCSASKAYRAYVLREFLAYKVYTILTENSFRVRLLNIHYIDTGKKERHYEQIGFLIEPMDLLTKRLSAVEVRQEIMLGKNLLPEESTFVALFEYFLGNTDWRFNGGHNMKYIKLSELLKPYPVPVPYDFDHAGFVNTSYAMSQTWSSARKVTDRDFLGYCQENEDVYREAIDLFNAKKDEIINTIETFEYLDVKDKKHILSFVNEFFVLAERPQDLIWKLKNECRDIDF</sequence>